<dbReference type="InterPro" id="IPR018499">
    <property type="entry name" value="Tetraspanin/Peripherin"/>
</dbReference>
<dbReference type="InterPro" id="IPR018503">
    <property type="entry name" value="Tetraspanin_CS"/>
</dbReference>
<feature type="transmembrane region" description="Helical" evidence="10">
    <location>
        <begin position="20"/>
        <end position="42"/>
    </location>
</feature>
<evidence type="ECO:0000256" key="2">
    <source>
        <dbReference type="ARBA" id="ARBA00006840"/>
    </source>
</evidence>
<dbReference type="AlphaFoldDB" id="A0AAD7W6K0"/>
<keyword evidence="7" id="KW-1015">Disulfide bond</keyword>
<evidence type="ECO:0000256" key="5">
    <source>
        <dbReference type="ARBA" id="ARBA00022989"/>
    </source>
</evidence>
<feature type="region of interest" description="Disordered" evidence="9">
    <location>
        <begin position="308"/>
        <end position="364"/>
    </location>
</feature>
<sequence>MSGKHYKGHEVSCCIKYFIFGFNIIFWLLGVAFLGIGLWAWSEKGVLSNISSITDLGGFDPVWLFLVVGGVMFILGFAGCIGALRENTFLLKFFSVFLGIIFFLELTAGVLAFVFKDWIKDQLNFFINNNIRAYRDDIDLQNLIDFTQEYWECCGAFGADDWNLNIYFNCTDANPSREKCGVPFSCCTKDPAEDVINTQCGYDVRAKADVEQKTYIYVKGCVPQFEKDCAATDFRDMLGAKPSERHRSCEGELSVHLRPPPALTFKDTGLLKHAGTSEGGGGARSRDGQVPPCPKLYKDYLHFTERSASASTPAWGSPRCSPFGTLTPEHRRGGRNLETRASEAQAQERLYVRGPAGGAREGLN</sequence>
<evidence type="ECO:0000256" key="7">
    <source>
        <dbReference type="ARBA" id="ARBA00023157"/>
    </source>
</evidence>
<organism evidence="11 12">
    <name type="scientific">Aldrovandia affinis</name>
    <dbReference type="NCBI Taxonomy" id="143900"/>
    <lineage>
        <taxon>Eukaryota</taxon>
        <taxon>Metazoa</taxon>
        <taxon>Chordata</taxon>
        <taxon>Craniata</taxon>
        <taxon>Vertebrata</taxon>
        <taxon>Euteleostomi</taxon>
        <taxon>Actinopterygii</taxon>
        <taxon>Neopterygii</taxon>
        <taxon>Teleostei</taxon>
        <taxon>Notacanthiformes</taxon>
        <taxon>Halosauridae</taxon>
        <taxon>Aldrovandia</taxon>
    </lineage>
</organism>
<evidence type="ECO:0000256" key="3">
    <source>
        <dbReference type="ARBA" id="ARBA00022475"/>
    </source>
</evidence>
<protein>
    <recommendedName>
        <fullName evidence="13">Tetraspanin</fullName>
    </recommendedName>
</protein>
<feature type="transmembrane region" description="Helical" evidence="10">
    <location>
        <begin position="62"/>
        <end position="84"/>
    </location>
</feature>
<comment type="similarity">
    <text evidence="2">Belongs to the tetraspanin (TM4SF) family.</text>
</comment>
<feature type="compositionally biased region" description="Basic and acidic residues" evidence="9">
    <location>
        <begin position="328"/>
        <end position="341"/>
    </location>
</feature>
<dbReference type="PRINTS" id="PR00259">
    <property type="entry name" value="TMFOUR"/>
</dbReference>
<dbReference type="SUPFAM" id="SSF48652">
    <property type="entry name" value="Tetraspanin"/>
    <property type="match status" value="1"/>
</dbReference>
<dbReference type="PANTHER" id="PTHR19282:SF63">
    <property type="entry name" value="TETRASPANIN-5"/>
    <property type="match status" value="1"/>
</dbReference>
<dbReference type="EMBL" id="JAINUG010000255">
    <property type="protein sequence ID" value="KAJ8385243.1"/>
    <property type="molecule type" value="Genomic_DNA"/>
</dbReference>
<evidence type="ECO:0000256" key="10">
    <source>
        <dbReference type="SAM" id="Phobius"/>
    </source>
</evidence>
<dbReference type="CDD" id="cd03159">
    <property type="entry name" value="TM4SF9_like_LEL"/>
    <property type="match status" value="1"/>
</dbReference>
<evidence type="ECO:0000313" key="12">
    <source>
        <dbReference type="Proteomes" id="UP001221898"/>
    </source>
</evidence>
<name>A0AAD7W6K0_9TELE</name>
<evidence type="ECO:0000256" key="6">
    <source>
        <dbReference type="ARBA" id="ARBA00023136"/>
    </source>
</evidence>
<dbReference type="Proteomes" id="UP001221898">
    <property type="component" value="Unassembled WGS sequence"/>
</dbReference>
<dbReference type="GO" id="GO:0005886">
    <property type="term" value="C:plasma membrane"/>
    <property type="evidence" value="ECO:0007669"/>
    <property type="project" value="UniProtKB-SubCell"/>
</dbReference>
<evidence type="ECO:0000256" key="4">
    <source>
        <dbReference type="ARBA" id="ARBA00022692"/>
    </source>
</evidence>
<keyword evidence="6 10" id="KW-0472">Membrane</keyword>
<keyword evidence="8" id="KW-0325">Glycoprotein</keyword>
<evidence type="ECO:0000313" key="11">
    <source>
        <dbReference type="EMBL" id="KAJ8385243.1"/>
    </source>
</evidence>
<comment type="subcellular location">
    <subcellularLocation>
        <location evidence="1">Cell membrane</location>
        <topology evidence="1">Multi-pass membrane protein</topology>
    </subcellularLocation>
</comment>
<feature type="transmembrane region" description="Helical" evidence="10">
    <location>
        <begin position="96"/>
        <end position="115"/>
    </location>
</feature>
<dbReference type="PANTHER" id="PTHR19282">
    <property type="entry name" value="TETRASPANIN"/>
    <property type="match status" value="1"/>
</dbReference>
<evidence type="ECO:0008006" key="13">
    <source>
        <dbReference type="Google" id="ProtNLM"/>
    </source>
</evidence>
<dbReference type="Pfam" id="PF00335">
    <property type="entry name" value="Tetraspanin"/>
    <property type="match status" value="1"/>
</dbReference>
<dbReference type="FunFam" id="1.10.1450.10:FF:000001">
    <property type="entry name" value="Tetraspanin"/>
    <property type="match status" value="1"/>
</dbReference>
<dbReference type="PROSITE" id="PS00421">
    <property type="entry name" value="TM4_1"/>
    <property type="match status" value="1"/>
</dbReference>
<keyword evidence="12" id="KW-1185">Reference proteome</keyword>
<proteinExistence type="inferred from homology"/>
<comment type="caution">
    <text evidence="11">The sequence shown here is derived from an EMBL/GenBank/DDBJ whole genome shotgun (WGS) entry which is preliminary data.</text>
</comment>
<dbReference type="InterPro" id="IPR008952">
    <property type="entry name" value="Tetraspanin_EC2_sf"/>
</dbReference>
<gene>
    <name evidence="11" type="ORF">AAFF_G00191200</name>
</gene>
<evidence type="ECO:0000256" key="1">
    <source>
        <dbReference type="ARBA" id="ARBA00004651"/>
    </source>
</evidence>
<evidence type="ECO:0000256" key="9">
    <source>
        <dbReference type="SAM" id="MobiDB-lite"/>
    </source>
</evidence>
<keyword evidence="3" id="KW-1003">Cell membrane</keyword>
<keyword evidence="5 10" id="KW-1133">Transmembrane helix</keyword>
<keyword evidence="4 10" id="KW-0812">Transmembrane</keyword>
<accession>A0AAD7W6K0</accession>
<reference evidence="11" key="1">
    <citation type="journal article" date="2023" name="Science">
        <title>Genome structures resolve the early diversification of teleost fishes.</title>
        <authorList>
            <person name="Parey E."/>
            <person name="Louis A."/>
            <person name="Montfort J."/>
            <person name="Bouchez O."/>
            <person name="Roques C."/>
            <person name="Iampietro C."/>
            <person name="Lluch J."/>
            <person name="Castinel A."/>
            <person name="Donnadieu C."/>
            <person name="Desvignes T."/>
            <person name="Floi Bucao C."/>
            <person name="Jouanno E."/>
            <person name="Wen M."/>
            <person name="Mejri S."/>
            <person name="Dirks R."/>
            <person name="Jansen H."/>
            <person name="Henkel C."/>
            <person name="Chen W.J."/>
            <person name="Zahm M."/>
            <person name="Cabau C."/>
            <person name="Klopp C."/>
            <person name="Thompson A.W."/>
            <person name="Robinson-Rechavi M."/>
            <person name="Braasch I."/>
            <person name="Lecointre G."/>
            <person name="Bobe J."/>
            <person name="Postlethwait J.H."/>
            <person name="Berthelot C."/>
            <person name="Roest Crollius H."/>
            <person name="Guiguen Y."/>
        </authorList>
    </citation>
    <scope>NUCLEOTIDE SEQUENCE</scope>
    <source>
        <strain evidence="11">NC1722</strain>
    </source>
</reference>
<feature type="compositionally biased region" description="Gly residues" evidence="9">
    <location>
        <begin position="355"/>
        <end position="364"/>
    </location>
</feature>
<evidence type="ECO:0000256" key="8">
    <source>
        <dbReference type="ARBA" id="ARBA00023180"/>
    </source>
</evidence>
<dbReference type="Gene3D" id="1.10.1450.10">
    <property type="entry name" value="Tetraspanin"/>
    <property type="match status" value="1"/>
</dbReference>